<dbReference type="EMBL" id="CABIJS010000697">
    <property type="protein sequence ID" value="VUZ55711.1"/>
    <property type="molecule type" value="Genomic_DNA"/>
</dbReference>
<evidence type="ECO:0000313" key="2">
    <source>
        <dbReference type="Proteomes" id="UP000321570"/>
    </source>
</evidence>
<name>A0A564Z874_HYMDI</name>
<accession>A0A564Z874</accession>
<reference evidence="1 2" key="1">
    <citation type="submission" date="2019-07" db="EMBL/GenBank/DDBJ databases">
        <authorList>
            <person name="Jastrzebski P J."/>
            <person name="Paukszto L."/>
            <person name="Jastrzebski P J."/>
        </authorList>
    </citation>
    <scope>NUCLEOTIDE SEQUENCE [LARGE SCALE GENOMIC DNA]</scope>
    <source>
        <strain evidence="1 2">WMS-il1</strain>
    </source>
</reference>
<dbReference type="Proteomes" id="UP000321570">
    <property type="component" value="Unassembled WGS sequence"/>
</dbReference>
<proteinExistence type="predicted"/>
<protein>
    <submittedName>
        <fullName evidence="1">Uncharacterized protein</fullName>
    </submittedName>
</protein>
<keyword evidence="2" id="KW-1185">Reference proteome</keyword>
<sequence>MVLPIAFRVQAANDNMKLHPSVRDYVKVTNLTDSMDSSMPKIAPARLVSKPTVPKQQSRNPILFIARQIRYAT</sequence>
<gene>
    <name evidence="1" type="ORF">WMSIL1_LOCUS13657</name>
</gene>
<organism evidence="1 2">
    <name type="scientific">Hymenolepis diminuta</name>
    <name type="common">Rat tapeworm</name>
    <dbReference type="NCBI Taxonomy" id="6216"/>
    <lineage>
        <taxon>Eukaryota</taxon>
        <taxon>Metazoa</taxon>
        <taxon>Spiralia</taxon>
        <taxon>Lophotrochozoa</taxon>
        <taxon>Platyhelminthes</taxon>
        <taxon>Cestoda</taxon>
        <taxon>Eucestoda</taxon>
        <taxon>Cyclophyllidea</taxon>
        <taxon>Hymenolepididae</taxon>
        <taxon>Hymenolepis</taxon>
    </lineage>
</organism>
<evidence type="ECO:0000313" key="1">
    <source>
        <dbReference type="EMBL" id="VUZ55711.1"/>
    </source>
</evidence>
<dbReference type="AlphaFoldDB" id="A0A564Z874"/>